<name>A0A840Y275_9PROT</name>
<dbReference type="FunFam" id="3.20.20.10:FF:000018">
    <property type="entry name" value="Pyridoxal phosphate homeostasis protein"/>
    <property type="match status" value="1"/>
</dbReference>
<accession>A0A840Y275</accession>
<evidence type="ECO:0000256" key="3">
    <source>
        <dbReference type="PIRSR" id="PIRSR004848-1"/>
    </source>
</evidence>
<dbReference type="InterPro" id="IPR011078">
    <property type="entry name" value="PyrdxlP_homeostasis"/>
</dbReference>
<comment type="function">
    <text evidence="2">Pyridoxal 5'-phosphate (PLP)-binding protein, which is involved in PLP homeostasis.</text>
</comment>
<comment type="cofactor">
    <cofactor evidence="3">
        <name>pyridoxal 5'-phosphate</name>
        <dbReference type="ChEBI" id="CHEBI:597326"/>
    </cofactor>
</comment>
<sequence>MTDPLPPAADAIAANLARIKARIAEACARAGRDPAGVTLVAVSKTHPAEAVRAALAAGQAVFGENRVQEAAGKFPALRPDHPGLRLHIIGGLQTNKARDAVRVADVIESLDRPKLAAAIAEAIRREGRSPELLVQVNTGAEPQKSGIARDEARDFLRACREEHGLAVSGLMCIPPEGEDPVPHFRWLAEFAAKEGLGTLSMGMSGDFESAIACGTTQVRVGSAIFGARPYPAQAAGLASGQALGQG</sequence>
<feature type="modified residue" description="N6-(pyridoxal phosphate)lysine" evidence="2 3">
    <location>
        <position position="44"/>
    </location>
</feature>
<dbReference type="InterPro" id="IPR029066">
    <property type="entry name" value="PLP-binding_barrel"/>
</dbReference>
<dbReference type="GO" id="GO:0030170">
    <property type="term" value="F:pyridoxal phosphate binding"/>
    <property type="evidence" value="ECO:0007669"/>
    <property type="project" value="UniProtKB-UniRule"/>
</dbReference>
<dbReference type="Proteomes" id="UP000580654">
    <property type="component" value="Unassembled WGS sequence"/>
</dbReference>
<keyword evidence="1 2" id="KW-0663">Pyridoxal phosphate</keyword>
<evidence type="ECO:0000256" key="2">
    <source>
        <dbReference type="HAMAP-Rule" id="MF_02087"/>
    </source>
</evidence>
<dbReference type="PANTHER" id="PTHR10146:SF14">
    <property type="entry name" value="PYRIDOXAL PHOSPHATE HOMEOSTASIS PROTEIN"/>
    <property type="match status" value="1"/>
</dbReference>
<protein>
    <recommendedName>
        <fullName evidence="2">Pyridoxal phosphate homeostasis protein</fullName>
        <shortName evidence="2">PLP homeostasis protein</shortName>
    </recommendedName>
</protein>
<evidence type="ECO:0000256" key="4">
    <source>
        <dbReference type="RuleBase" id="RU004514"/>
    </source>
</evidence>
<organism evidence="6 7">
    <name type="scientific">Muricoccus pecuniae</name>
    <dbReference type="NCBI Taxonomy" id="693023"/>
    <lineage>
        <taxon>Bacteria</taxon>
        <taxon>Pseudomonadati</taxon>
        <taxon>Pseudomonadota</taxon>
        <taxon>Alphaproteobacteria</taxon>
        <taxon>Acetobacterales</taxon>
        <taxon>Roseomonadaceae</taxon>
        <taxon>Muricoccus</taxon>
    </lineage>
</organism>
<dbReference type="PANTHER" id="PTHR10146">
    <property type="entry name" value="PROLINE SYNTHETASE CO-TRANSCRIBED BACTERIAL HOMOLOG PROTEIN"/>
    <property type="match status" value="1"/>
</dbReference>
<dbReference type="InterPro" id="IPR001608">
    <property type="entry name" value="Ala_racemase_N"/>
</dbReference>
<dbReference type="SUPFAM" id="SSF51419">
    <property type="entry name" value="PLP-binding barrel"/>
    <property type="match status" value="1"/>
</dbReference>
<feature type="domain" description="Alanine racemase N-terminal" evidence="5">
    <location>
        <begin position="15"/>
        <end position="229"/>
    </location>
</feature>
<proteinExistence type="inferred from homology"/>
<keyword evidence="7" id="KW-1185">Reference proteome</keyword>
<evidence type="ECO:0000259" key="5">
    <source>
        <dbReference type="Pfam" id="PF01168"/>
    </source>
</evidence>
<reference evidence="6 7" key="1">
    <citation type="submission" date="2020-08" db="EMBL/GenBank/DDBJ databases">
        <title>Genomic Encyclopedia of Type Strains, Phase IV (KMG-IV): sequencing the most valuable type-strain genomes for metagenomic binning, comparative biology and taxonomic classification.</title>
        <authorList>
            <person name="Goeker M."/>
        </authorList>
    </citation>
    <scope>NUCLEOTIDE SEQUENCE [LARGE SCALE GENOMIC DNA]</scope>
    <source>
        <strain evidence="6 7">DSM 25622</strain>
    </source>
</reference>
<dbReference type="HAMAP" id="MF_02087">
    <property type="entry name" value="PLP_homeostasis"/>
    <property type="match status" value="1"/>
</dbReference>
<dbReference type="Pfam" id="PF01168">
    <property type="entry name" value="Ala_racemase_N"/>
    <property type="match status" value="1"/>
</dbReference>
<gene>
    <name evidence="6" type="ORF">FHS87_003263</name>
</gene>
<evidence type="ECO:0000313" key="7">
    <source>
        <dbReference type="Proteomes" id="UP000580654"/>
    </source>
</evidence>
<comment type="similarity">
    <text evidence="2 4">Belongs to the pyridoxal phosphate-binding protein YggS/PROSC family.</text>
</comment>
<dbReference type="EMBL" id="JACIJD010000015">
    <property type="protein sequence ID" value="MBB5695208.1"/>
    <property type="molecule type" value="Genomic_DNA"/>
</dbReference>
<dbReference type="NCBIfam" id="TIGR00044">
    <property type="entry name" value="YggS family pyridoxal phosphate-dependent enzyme"/>
    <property type="match status" value="1"/>
</dbReference>
<evidence type="ECO:0000313" key="6">
    <source>
        <dbReference type="EMBL" id="MBB5695208.1"/>
    </source>
</evidence>
<comment type="caution">
    <text evidence="6">The sequence shown here is derived from an EMBL/GenBank/DDBJ whole genome shotgun (WGS) entry which is preliminary data.</text>
</comment>
<dbReference type="AlphaFoldDB" id="A0A840Y275"/>
<dbReference type="Gene3D" id="3.20.20.10">
    <property type="entry name" value="Alanine racemase"/>
    <property type="match status" value="1"/>
</dbReference>
<evidence type="ECO:0000256" key="1">
    <source>
        <dbReference type="ARBA" id="ARBA00022898"/>
    </source>
</evidence>
<dbReference type="PIRSF" id="PIRSF004848">
    <property type="entry name" value="YBL036c_PLPDEIII"/>
    <property type="match status" value="1"/>
</dbReference>
<dbReference type="CDD" id="cd00635">
    <property type="entry name" value="PLPDE_III_YBL036c_like"/>
    <property type="match status" value="1"/>
</dbReference>
<dbReference type="RefSeq" id="WP_184520414.1">
    <property type="nucleotide sequence ID" value="NZ_JACIJD010000015.1"/>
</dbReference>